<accession>A0AAV4I8E1</accession>
<dbReference type="AlphaFoldDB" id="A0AAV4I8E1"/>
<evidence type="ECO:0000313" key="4">
    <source>
        <dbReference type="Proteomes" id="UP000762676"/>
    </source>
</evidence>
<dbReference type="EMBL" id="BMAT01013075">
    <property type="protein sequence ID" value="GFS05349.1"/>
    <property type="molecule type" value="Genomic_DNA"/>
</dbReference>
<name>A0AAV4I8E1_9GAST</name>
<evidence type="ECO:0000313" key="3">
    <source>
        <dbReference type="EMBL" id="GFS05349.1"/>
    </source>
</evidence>
<feature type="compositionally biased region" description="Basic and acidic residues" evidence="1">
    <location>
        <begin position="100"/>
        <end position="109"/>
    </location>
</feature>
<dbReference type="Gene3D" id="1.10.340.70">
    <property type="match status" value="1"/>
</dbReference>
<proteinExistence type="predicted"/>
<organism evidence="3 4">
    <name type="scientific">Elysia marginata</name>
    <dbReference type="NCBI Taxonomy" id="1093978"/>
    <lineage>
        <taxon>Eukaryota</taxon>
        <taxon>Metazoa</taxon>
        <taxon>Spiralia</taxon>
        <taxon>Lophotrochozoa</taxon>
        <taxon>Mollusca</taxon>
        <taxon>Gastropoda</taxon>
        <taxon>Heterobranchia</taxon>
        <taxon>Euthyneura</taxon>
        <taxon>Panpulmonata</taxon>
        <taxon>Sacoglossa</taxon>
        <taxon>Placobranchoidea</taxon>
        <taxon>Plakobranchidae</taxon>
        <taxon>Elysia</taxon>
    </lineage>
</organism>
<sequence>MSQLSGHTGFRKTLANVRSQFSWPSLTLDVHQFVRSCHTCQIKSTVGRDRPAPSSRGDPYMERRVADETDAYVSYPTSSRDPIESKKPGGGYGSGSSHQGYEEYRGAATPNKRDRVDRWVYDSFPQCMRVQTFEMIS</sequence>
<dbReference type="Proteomes" id="UP000762676">
    <property type="component" value="Unassembled WGS sequence"/>
</dbReference>
<comment type="caution">
    <text evidence="3">The sequence shown here is derived from an EMBL/GenBank/DDBJ whole genome shotgun (WGS) entry which is preliminary data.</text>
</comment>
<protein>
    <submittedName>
        <fullName evidence="3">Pol polyprotein</fullName>
    </submittedName>
</protein>
<feature type="domain" description="Integrase zinc-binding" evidence="2">
    <location>
        <begin position="4"/>
        <end position="42"/>
    </location>
</feature>
<keyword evidence="4" id="KW-1185">Reference proteome</keyword>
<reference evidence="3 4" key="1">
    <citation type="journal article" date="2021" name="Elife">
        <title>Chloroplast acquisition without the gene transfer in kleptoplastic sea slugs, Plakobranchus ocellatus.</title>
        <authorList>
            <person name="Maeda T."/>
            <person name="Takahashi S."/>
            <person name="Yoshida T."/>
            <person name="Shimamura S."/>
            <person name="Takaki Y."/>
            <person name="Nagai Y."/>
            <person name="Toyoda A."/>
            <person name="Suzuki Y."/>
            <person name="Arimoto A."/>
            <person name="Ishii H."/>
            <person name="Satoh N."/>
            <person name="Nishiyama T."/>
            <person name="Hasebe M."/>
            <person name="Maruyama T."/>
            <person name="Minagawa J."/>
            <person name="Obokata J."/>
            <person name="Shigenobu S."/>
        </authorList>
    </citation>
    <scope>NUCLEOTIDE SEQUENCE [LARGE SCALE GENOMIC DNA]</scope>
</reference>
<evidence type="ECO:0000259" key="2">
    <source>
        <dbReference type="Pfam" id="PF17921"/>
    </source>
</evidence>
<gene>
    <name evidence="3" type="ORF">ElyMa_006518400</name>
</gene>
<dbReference type="Pfam" id="PF17921">
    <property type="entry name" value="Integrase_H2C2"/>
    <property type="match status" value="1"/>
</dbReference>
<dbReference type="InterPro" id="IPR041588">
    <property type="entry name" value="Integrase_H2C2"/>
</dbReference>
<evidence type="ECO:0000256" key="1">
    <source>
        <dbReference type="SAM" id="MobiDB-lite"/>
    </source>
</evidence>
<feature type="region of interest" description="Disordered" evidence="1">
    <location>
        <begin position="44"/>
        <end position="109"/>
    </location>
</feature>